<dbReference type="RefSeq" id="WP_341673938.1">
    <property type="nucleotide sequence ID" value="NZ_JBBYHV010000002.1"/>
</dbReference>
<evidence type="ECO:0000313" key="5">
    <source>
        <dbReference type="Proteomes" id="UP001497045"/>
    </source>
</evidence>
<dbReference type="InterPro" id="IPR033645">
    <property type="entry name" value="VirB9/CagX/TrbG_C"/>
</dbReference>
<evidence type="ECO:0000256" key="1">
    <source>
        <dbReference type="ARBA" id="ARBA00006135"/>
    </source>
</evidence>
<dbReference type="InterPro" id="IPR010258">
    <property type="entry name" value="Conjugal_tfr_TrbG/VirB9/CagX"/>
</dbReference>
<dbReference type="CDD" id="cd06911">
    <property type="entry name" value="VirB9_CagX_TrbG"/>
    <property type="match status" value="1"/>
</dbReference>
<protein>
    <submittedName>
        <fullName evidence="4">TrbG/VirB9 family P-type conjugative transfer protein</fullName>
    </submittedName>
</protein>
<dbReference type="Proteomes" id="UP001497045">
    <property type="component" value="Unassembled WGS sequence"/>
</dbReference>
<sequence length="265" mass="28275">MIRQGLAAILLASALLTAPAMAQDPRLVERLYDPTQVVRIEGKVNVQSTIQFGEGEVIENVAIGDSQSWQVTPNRRANLLFVKPLAPRATTNMTVVTNRHTYLFDLVANPNARNPLYVLTFTYPVEVEPVEDETALAGADPALQPNALEMAAANDDYAVLDPSTLNFNWAGSGNAALLPERIYDDGTATFLAWPSGAAMPAILVKDYEGTEGPVNFAVRGDTIVLDIVPREIILRSGDDAAMLVNEGPVGGTNADGTAQTARSGA</sequence>
<evidence type="ECO:0000313" key="4">
    <source>
        <dbReference type="EMBL" id="MEL1251385.1"/>
    </source>
</evidence>
<evidence type="ECO:0000256" key="3">
    <source>
        <dbReference type="SAM" id="SignalP"/>
    </source>
</evidence>
<reference evidence="4 5" key="1">
    <citation type="submission" date="2024-04" db="EMBL/GenBank/DDBJ databases">
        <title>Aurantiacibacter sp. DGU6 16S ribosomal RNA gene Genome sequencing and assembly.</title>
        <authorList>
            <person name="Park S."/>
        </authorList>
    </citation>
    <scope>NUCLEOTIDE SEQUENCE [LARGE SCALE GENOMIC DNA]</scope>
    <source>
        <strain evidence="4 5">DGU6</strain>
    </source>
</reference>
<dbReference type="Pfam" id="PF03524">
    <property type="entry name" value="CagX"/>
    <property type="match status" value="1"/>
</dbReference>
<comment type="caution">
    <text evidence="4">The sequence shown here is derived from an EMBL/GenBank/DDBJ whole genome shotgun (WGS) entry which is preliminary data.</text>
</comment>
<accession>A0ABU9IG47</accession>
<proteinExistence type="inferred from homology"/>
<keyword evidence="5" id="KW-1185">Reference proteome</keyword>
<gene>
    <name evidence="4" type="ORF">AAEO60_11975</name>
</gene>
<keyword evidence="2 3" id="KW-0732">Signal</keyword>
<feature type="signal peptide" evidence="3">
    <location>
        <begin position="1"/>
        <end position="22"/>
    </location>
</feature>
<organism evidence="4 5">
    <name type="scientific">Aurantiacibacter gilvus</name>
    <dbReference type="NCBI Taxonomy" id="3139141"/>
    <lineage>
        <taxon>Bacteria</taxon>
        <taxon>Pseudomonadati</taxon>
        <taxon>Pseudomonadota</taxon>
        <taxon>Alphaproteobacteria</taxon>
        <taxon>Sphingomonadales</taxon>
        <taxon>Erythrobacteraceae</taxon>
        <taxon>Aurantiacibacter</taxon>
    </lineage>
</organism>
<dbReference type="EMBL" id="JBBYHV010000002">
    <property type="protein sequence ID" value="MEL1251385.1"/>
    <property type="molecule type" value="Genomic_DNA"/>
</dbReference>
<dbReference type="Gene3D" id="2.60.40.2500">
    <property type="match status" value="1"/>
</dbReference>
<name>A0ABU9IG47_9SPHN</name>
<comment type="similarity">
    <text evidence="1">Belongs to the TrbG/VirB9 family.</text>
</comment>
<dbReference type="InterPro" id="IPR038161">
    <property type="entry name" value="VirB9/CagX/TrbG_C_sf"/>
</dbReference>
<feature type="chain" id="PRO_5046159877" evidence="3">
    <location>
        <begin position="23"/>
        <end position="265"/>
    </location>
</feature>
<evidence type="ECO:0000256" key="2">
    <source>
        <dbReference type="ARBA" id="ARBA00022729"/>
    </source>
</evidence>